<name>A0A8H3IKZ7_9LECA</name>
<proteinExistence type="predicted"/>
<feature type="compositionally biased region" description="Low complexity" evidence="1">
    <location>
        <begin position="75"/>
        <end position="88"/>
    </location>
</feature>
<feature type="compositionally biased region" description="Polar residues" evidence="1">
    <location>
        <begin position="15"/>
        <end position="41"/>
    </location>
</feature>
<dbReference type="PANTHER" id="PTHR39472">
    <property type="entry name" value="EXPRESSED PROTEIN"/>
    <property type="match status" value="1"/>
</dbReference>
<feature type="region of interest" description="Disordered" evidence="1">
    <location>
        <begin position="62"/>
        <end position="170"/>
    </location>
</feature>
<sequence>MSSFRKHADTRETASSDSTQPNNAENQPHTDLHSTSSTSGQALCSKSLHVLFEGILATKNEVGTIPPRRKKSKSSSRSSSSSKSTSQNKSRKLTDKAPTTSTSTTFFSHNDTLPSPRSVMLHATTDNNNNNNTQRLSSSHDPSSSRAINGMNGAPAGGGLNGGSSSSMPIHAGQQMDLNFIFAKVLELSEQLRVNREQTQGLIAGAEELANRAAATGEAIDLHEANSQLTTARVADLTHKLSEAESINKTLLREQRENGKLIGEYEQALEKVVAMLRDYAFNKEMEKSSLAKQYLHTLQTERDEHLKTRLERDTANTHILKLIGQMRQAYKMSVEESLPEIEAVAGLQNEVRSLRGALGLPKQKFEEELGYSVLKHLQGGAGEEDD</sequence>
<comment type="caution">
    <text evidence="2">The sequence shown here is derived from an EMBL/GenBank/DDBJ whole genome shotgun (WGS) entry which is preliminary data.</text>
</comment>
<feature type="compositionally biased region" description="Low complexity" evidence="1">
    <location>
        <begin position="127"/>
        <end position="154"/>
    </location>
</feature>
<dbReference type="PANTHER" id="PTHR39472:SF1">
    <property type="entry name" value="EXPRESSED PROTEIN"/>
    <property type="match status" value="1"/>
</dbReference>
<dbReference type="EMBL" id="CAJPDQ010000018">
    <property type="protein sequence ID" value="CAF9922763.1"/>
    <property type="molecule type" value="Genomic_DNA"/>
</dbReference>
<keyword evidence="3" id="KW-1185">Reference proteome</keyword>
<evidence type="ECO:0000313" key="3">
    <source>
        <dbReference type="Proteomes" id="UP000664169"/>
    </source>
</evidence>
<gene>
    <name evidence="2" type="ORF">GOMPHAMPRED_002666</name>
</gene>
<feature type="compositionally biased region" description="Basic and acidic residues" evidence="1">
    <location>
        <begin position="1"/>
        <end position="14"/>
    </location>
</feature>
<feature type="compositionally biased region" description="Low complexity" evidence="1">
    <location>
        <begin position="99"/>
        <end position="108"/>
    </location>
</feature>
<evidence type="ECO:0000256" key="1">
    <source>
        <dbReference type="SAM" id="MobiDB-lite"/>
    </source>
</evidence>
<reference evidence="2" key="1">
    <citation type="submission" date="2021-03" db="EMBL/GenBank/DDBJ databases">
        <authorList>
            <person name="Tagirdzhanova G."/>
        </authorList>
    </citation>
    <scope>NUCLEOTIDE SEQUENCE</scope>
</reference>
<evidence type="ECO:0000313" key="2">
    <source>
        <dbReference type="EMBL" id="CAF9922763.1"/>
    </source>
</evidence>
<dbReference type="OrthoDB" id="21214at2759"/>
<accession>A0A8H3IKZ7</accession>
<feature type="region of interest" description="Disordered" evidence="1">
    <location>
        <begin position="1"/>
        <end position="41"/>
    </location>
</feature>
<dbReference type="Proteomes" id="UP000664169">
    <property type="component" value="Unassembled WGS sequence"/>
</dbReference>
<protein>
    <submittedName>
        <fullName evidence="2">Uncharacterized protein</fullName>
    </submittedName>
</protein>
<dbReference type="AlphaFoldDB" id="A0A8H3IKZ7"/>
<organism evidence="2 3">
    <name type="scientific">Gomphillus americanus</name>
    <dbReference type="NCBI Taxonomy" id="1940652"/>
    <lineage>
        <taxon>Eukaryota</taxon>
        <taxon>Fungi</taxon>
        <taxon>Dikarya</taxon>
        <taxon>Ascomycota</taxon>
        <taxon>Pezizomycotina</taxon>
        <taxon>Lecanoromycetes</taxon>
        <taxon>OSLEUM clade</taxon>
        <taxon>Ostropomycetidae</taxon>
        <taxon>Ostropales</taxon>
        <taxon>Graphidaceae</taxon>
        <taxon>Gomphilloideae</taxon>
        <taxon>Gomphillus</taxon>
    </lineage>
</organism>